<gene>
    <name evidence="1" type="ORF">H4W29_003244</name>
</gene>
<dbReference type="RefSeq" id="WP_192729817.1">
    <property type="nucleotide sequence ID" value="NZ_BAAAVL010000005.1"/>
</dbReference>
<evidence type="ECO:0000313" key="1">
    <source>
        <dbReference type="EMBL" id="MBE1506063.1"/>
    </source>
</evidence>
<dbReference type="Proteomes" id="UP000620262">
    <property type="component" value="Unassembled WGS sequence"/>
</dbReference>
<reference evidence="1 2" key="1">
    <citation type="submission" date="2020-10" db="EMBL/GenBank/DDBJ databases">
        <title>Sequencing the genomes of 1000 actinobacteria strains.</title>
        <authorList>
            <person name="Klenk H.-P."/>
        </authorList>
    </citation>
    <scope>NUCLEOTIDE SEQUENCE [LARGE SCALE GENOMIC DNA]</scope>
    <source>
        <strain evidence="1 2">DSM 7307</strain>
    </source>
</reference>
<keyword evidence="2" id="KW-1185">Reference proteome</keyword>
<comment type="caution">
    <text evidence="1">The sequence shown here is derived from an EMBL/GenBank/DDBJ whole genome shotgun (WGS) entry which is preliminary data.</text>
</comment>
<proteinExistence type="predicted"/>
<organism evidence="1 2">
    <name type="scientific">Rhizobium viscosum</name>
    <name type="common">Arthrobacter viscosus</name>
    <dbReference type="NCBI Taxonomy" id="1673"/>
    <lineage>
        <taxon>Bacteria</taxon>
        <taxon>Pseudomonadati</taxon>
        <taxon>Pseudomonadota</taxon>
        <taxon>Alphaproteobacteria</taxon>
        <taxon>Hyphomicrobiales</taxon>
        <taxon>Rhizobiaceae</taxon>
        <taxon>Rhizobium/Agrobacterium group</taxon>
        <taxon>Rhizobium</taxon>
    </lineage>
</organism>
<sequence length="119" mass="12612">MTISYARLQEYLSLIGPRAGNAPHGEFWDVDRNIFIGMNIPGVGCNGAAIPAVDAANPAASGFLEILKAGLCENPQMPRFAKKVTSASYNVTLSDGSVVTGAQMLQDIEDWLVAGCPEK</sequence>
<protein>
    <submittedName>
        <fullName evidence="1">Uncharacterized protein</fullName>
    </submittedName>
</protein>
<dbReference type="EMBL" id="JADBEC010000001">
    <property type="protein sequence ID" value="MBE1506063.1"/>
    <property type="molecule type" value="Genomic_DNA"/>
</dbReference>
<name>A0ABR9ISE5_RHIVS</name>
<evidence type="ECO:0000313" key="2">
    <source>
        <dbReference type="Proteomes" id="UP000620262"/>
    </source>
</evidence>
<accession>A0ABR9ISE5</accession>